<organism evidence="2 3">
    <name type="scientific">Micromonospora inaquosa</name>
    <dbReference type="NCBI Taxonomy" id="2203716"/>
    <lineage>
        <taxon>Bacteria</taxon>
        <taxon>Bacillati</taxon>
        <taxon>Actinomycetota</taxon>
        <taxon>Actinomycetes</taxon>
        <taxon>Micromonosporales</taxon>
        <taxon>Micromonosporaceae</taxon>
        <taxon>Micromonospora</taxon>
    </lineage>
</organism>
<evidence type="ECO:0000256" key="1">
    <source>
        <dbReference type="SAM" id="MobiDB-lite"/>
    </source>
</evidence>
<proteinExistence type="predicted"/>
<reference evidence="2 3" key="1">
    <citation type="submission" date="2018-05" db="EMBL/GenBank/DDBJ databases">
        <title>Micromonospora from Atacama Desert.</title>
        <authorList>
            <person name="Carro L."/>
            <person name="Goodfellow M."/>
            <person name="Klenk H.-P."/>
        </authorList>
    </citation>
    <scope>NUCLEOTIDE SEQUENCE [LARGE SCALE GENOMIC DNA]</scope>
    <source>
        <strain evidence="2 3">LB39</strain>
    </source>
</reference>
<dbReference type="Proteomes" id="UP000282312">
    <property type="component" value="Unassembled WGS sequence"/>
</dbReference>
<evidence type="ECO:0000313" key="2">
    <source>
        <dbReference type="EMBL" id="RQX05471.1"/>
    </source>
</evidence>
<dbReference type="InterPro" id="IPR029063">
    <property type="entry name" value="SAM-dependent_MTases_sf"/>
</dbReference>
<name>A0A3N9WXB4_9ACTN</name>
<dbReference type="OrthoDB" id="3469983at2"/>
<feature type="region of interest" description="Disordered" evidence="1">
    <location>
        <begin position="1"/>
        <end position="23"/>
    </location>
</feature>
<dbReference type="SUPFAM" id="SSF53335">
    <property type="entry name" value="S-adenosyl-L-methionine-dependent methyltransferases"/>
    <property type="match status" value="1"/>
</dbReference>
<keyword evidence="3" id="KW-1185">Reference proteome</keyword>
<gene>
    <name evidence="2" type="ORF">DLJ59_07625</name>
</gene>
<dbReference type="EMBL" id="QGSZ01000156">
    <property type="protein sequence ID" value="RQX05471.1"/>
    <property type="molecule type" value="Genomic_DNA"/>
</dbReference>
<dbReference type="RefSeq" id="WP_124771793.1">
    <property type="nucleotide sequence ID" value="NZ_QGSZ01000156.1"/>
</dbReference>
<evidence type="ECO:0008006" key="4">
    <source>
        <dbReference type="Google" id="ProtNLM"/>
    </source>
</evidence>
<sequence>MIPSTSRADQNNGTDTPTGGQQWRTAAQTTLTRLLTDQLERVNVSTGHRVLDLTGAADIAHVSRLVGASGQVTAVDASTGTDSPADPRGYDIVLAHRQPDHLDALAPVIALLRSGGWLILAGTIVAPPVVYTAVPGGTTIIDKVIRAINALTGSPAACPSTDATIRLLVALGMDQVCATKHTETSRGGGPVCVLYRHAARHLRDQLTGTVGFTNAELDQFDLLMQDPGVLLRVGSNVTLHARMAT</sequence>
<feature type="compositionally biased region" description="Polar residues" evidence="1">
    <location>
        <begin position="1"/>
        <end position="20"/>
    </location>
</feature>
<protein>
    <recommendedName>
        <fullName evidence="4">Methyltransferase type 11 domain-containing protein</fullName>
    </recommendedName>
</protein>
<dbReference type="AlphaFoldDB" id="A0A3N9WXB4"/>
<comment type="caution">
    <text evidence="2">The sequence shown here is derived from an EMBL/GenBank/DDBJ whole genome shotgun (WGS) entry which is preliminary data.</text>
</comment>
<accession>A0A3N9WXB4</accession>
<evidence type="ECO:0000313" key="3">
    <source>
        <dbReference type="Proteomes" id="UP000282312"/>
    </source>
</evidence>